<dbReference type="WBParaSite" id="PSAMB.scaffold6318size9739.g28282.t1">
    <property type="protein sequence ID" value="PSAMB.scaffold6318size9739.g28282.t1"/>
    <property type="gene ID" value="PSAMB.scaffold6318size9739.g28282"/>
</dbReference>
<feature type="transmembrane region" description="Helical" evidence="1">
    <location>
        <begin position="225"/>
        <end position="242"/>
    </location>
</feature>
<feature type="transmembrane region" description="Helical" evidence="1">
    <location>
        <begin position="108"/>
        <end position="128"/>
    </location>
</feature>
<feature type="transmembrane region" description="Helical" evidence="1">
    <location>
        <begin position="192"/>
        <end position="213"/>
    </location>
</feature>
<keyword evidence="2" id="KW-1185">Reference proteome</keyword>
<evidence type="ECO:0000313" key="2">
    <source>
        <dbReference type="Proteomes" id="UP000887566"/>
    </source>
</evidence>
<reference evidence="3" key="1">
    <citation type="submission" date="2022-11" db="UniProtKB">
        <authorList>
            <consortium name="WormBaseParasite"/>
        </authorList>
    </citation>
    <scope>IDENTIFICATION</scope>
</reference>
<sequence length="324" mass="37005">MCRTRSVGWILAKVLKIVGVGFIFVMLVVAVTLAVSAAFGVLFCGPNFAAYFVASHIDDIFRYLKSNSSNETDLQLEAVVYPALAYSFVDVVIFLSLKLLVWRWTRKCCAFLSKSIHSGTPFLLVWIIRRFILENLDDHVLQFWMHALLTAVTVMLFVPFARESLRSVQFLRRRAKFHLNTYGGYKWNSTCYILFSAMRIVVCNVYILCLFFVDVLFTDPAHSSFPFVINYPFVIFIGMLSINCEHASMKIGYELQEPQKRFIVVKQYFCASARTCHRLAEVLHNSETVPNGNSAPDYSVKIVDFANLPTWIRSKIPERALSPA</sequence>
<feature type="transmembrane region" description="Helical" evidence="1">
    <location>
        <begin position="140"/>
        <end position="161"/>
    </location>
</feature>
<evidence type="ECO:0000256" key="1">
    <source>
        <dbReference type="SAM" id="Phobius"/>
    </source>
</evidence>
<feature type="transmembrane region" description="Helical" evidence="1">
    <location>
        <begin position="20"/>
        <end position="43"/>
    </location>
</feature>
<organism evidence="2 3">
    <name type="scientific">Plectus sambesii</name>
    <dbReference type="NCBI Taxonomy" id="2011161"/>
    <lineage>
        <taxon>Eukaryota</taxon>
        <taxon>Metazoa</taxon>
        <taxon>Ecdysozoa</taxon>
        <taxon>Nematoda</taxon>
        <taxon>Chromadorea</taxon>
        <taxon>Plectida</taxon>
        <taxon>Plectina</taxon>
        <taxon>Plectoidea</taxon>
        <taxon>Plectidae</taxon>
        <taxon>Plectus</taxon>
    </lineage>
</organism>
<keyword evidence="1" id="KW-0812">Transmembrane</keyword>
<dbReference type="Proteomes" id="UP000887566">
    <property type="component" value="Unplaced"/>
</dbReference>
<keyword evidence="1" id="KW-1133">Transmembrane helix</keyword>
<accession>A0A914X3G1</accession>
<evidence type="ECO:0000313" key="3">
    <source>
        <dbReference type="WBParaSite" id="PSAMB.scaffold6318size9739.g28282.t1"/>
    </source>
</evidence>
<protein>
    <submittedName>
        <fullName evidence="3">Uncharacterized protein</fullName>
    </submittedName>
</protein>
<proteinExistence type="predicted"/>
<name>A0A914X3G1_9BILA</name>
<keyword evidence="1" id="KW-0472">Membrane</keyword>
<feature type="transmembrane region" description="Helical" evidence="1">
    <location>
        <begin position="79"/>
        <end position="101"/>
    </location>
</feature>
<dbReference type="AlphaFoldDB" id="A0A914X3G1"/>